<dbReference type="InterPro" id="IPR051044">
    <property type="entry name" value="MAG_DAG_Lipase"/>
</dbReference>
<sequence>MNFEITDHIQLSIKNLKDNLNNDYNFSPVATEKEVENFEKRFSIIIPEDFRWFLLNIANGVESSDPMQYDLFQKIDFSDYYFEEDMHNPSLPFKLTRSFNYHHDEFEDFNNGTIHLAGYGCGCYSFLVINGEEYGNIWTDNYASNSEVYPEKTAHRKRMKFYEWLSQEVEQAVHRKRNYEKENHGKIQKEKKLVMNYSPHKSAYLASKTDNKSKLFYSLFSQEIVKATLLIVHGMQEHSGRYAEIAEYFANHGIAVLTYDHLGHGKSVKEKKDIGFFQLEKPDERLVADAELMADHLAEQYPDVPHFILGHSMGSFITRCLLQKASAKFSGAIITGTGGPLPGIDILRGYLSLANAIAPRHRTFLNSVFTNVNNKHFKKDKDFGATSWLSINPKNRTAFEQDELCGIPFTHNAFYTLFTVYKRATARDWASSISPSFPLLFVSGQNDPIGDFSKGVIYTVDHLKADGFQDVSTKIYPNMRHEILNEEIREEVLNEIYKWILKHCK</sequence>
<dbReference type="SMART" id="SM00860">
    <property type="entry name" value="SMI1_KNR4"/>
    <property type="match status" value="1"/>
</dbReference>
<dbReference type="OrthoDB" id="9780932at2"/>
<reference evidence="2" key="1">
    <citation type="submission" date="2018-04" db="EMBL/GenBank/DDBJ databases">
        <title>Draft Genome Sequences of Chryseobacterium lactis NCTC11390T isolated from milk, Chryseobacterium oncorhynchi 701B-08T from rainbow trout, and Chryseobacterium viscerum 687B-08T from diseased fish.</title>
        <authorList>
            <person name="Jeong J.-J."/>
            <person name="Lee Y.J."/>
            <person name="Pathiraja D."/>
            <person name="Park B."/>
            <person name="Choi I.-G."/>
            <person name="Kim K.D."/>
        </authorList>
    </citation>
    <scope>NUCLEOTIDE SEQUENCE [LARGE SCALE GENOMIC DNA]</scope>
    <source>
        <strain evidence="2">701B-08</strain>
    </source>
</reference>
<dbReference type="Gene3D" id="3.40.1580.10">
    <property type="entry name" value="SMI1/KNR4-like"/>
    <property type="match status" value="1"/>
</dbReference>
<dbReference type="InterPro" id="IPR022742">
    <property type="entry name" value="Hydrolase_4"/>
</dbReference>
<dbReference type="AlphaFoldDB" id="A0A316X7B2"/>
<dbReference type="InterPro" id="IPR018958">
    <property type="entry name" value="Knr4/Smi1-like_dom"/>
</dbReference>
<dbReference type="InterPro" id="IPR029058">
    <property type="entry name" value="AB_hydrolase_fold"/>
</dbReference>
<dbReference type="RefSeq" id="WP_109620467.1">
    <property type="nucleotide sequence ID" value="NZ_PPEI02000002.1"/>
</dbReference>
<gene>
    <name evidence="2" type="ORF">C1638_009920</name>
</gene>
<evidence type="ECO:0000259" key="1">
    <source>
        <dbReference type="SMART" id="SM00860"/>
    </source>
</evidence>
<proteinExistence type="predicted"/>
<dbReference type="SUPFAM" id="SSF53474">
    <property type="entry name" value="alpha/beta-Hydrolases"/>
    <property type="match status" value="1"/>
</dbReference>
<dbReference type="Pfam" id="PF12146">
    <property type="entry name" value="Hydrolase_4"/>
    <property type="match status" value="1"/>
</dbReference>
<dbReference type="InterPro" id="IPR037883">
    <property type="entry name" value="Knr4/Smi1-like_sf"/>
</dbReference>
<dbReference type="Proteomes" id="UP000236182">
    <property type="component" value="Unassembled WGS sequence"/>
</dbReference>
<dbReference type="EMBL" id="PPEI02000002">
    <property type="protein sequence ID" value="PWN66650.1"/>
    <property type="molecule type" value="Genomic_DNA"/>
</dbReference>
<dbReference type="Pfam" id="PF09346">
    <property type="entry name" value="SMI1_KNR4"/>
    <property type="match status" value="1"/>
</dbReference>
<evidence type="ECO:0000313" key="3">
    <source>
        <dbReference type="Proteomes" id="UP000236182"/>
    </source>
</evidence>
<accession>A0A316X7B2</accession>
<dbReference type="SUPFAM" id="SSF160631">
    <property type="entry name" value="SMI1/KNR4-like"/>
    <property type="match status" value="1"/>
</dbReference>
<dbReference type="Gene3D" id="3.40.50.1820">
    <property type="entry name" value="alpha/beta hydrolase"/>
    <property type="match status" value="1"/>
</dbReference>
<evidence type="ECO:0000313" key="2">
    <source>
        <dbReference type="EMBL" id="PWN66650.1"/>
    </source>
</evidence>
<protein>
    <recommendedName>
        <fullName evidence="1">Knr4/Smi1-like domain-containing protein</fullName>
    </recommendedName>
</protein>
<organism evidence="2 3">
    <name type="scientific">Chryseobacterium oncorhynchi</name>
    <dbReference type="NCBI Taxonomy" id="741074"/>
    <lineage>
        <taxon>Bacteria</taxon>
        <taxon>Pseudomonadati</taxon>
        <taxon>Bacteroidota</taxon>
        <taxon>Flavobacteriia</taxon>
        <taxon>Flavobacteriales</taxon>
        <taxon>Weeksellaceae</taxon>
        <taxon>Chryseobacterium group</taxon>
        <taxon>Chryseobacterium</taxon>
    </lineage>
</organism>
<dbReference type="PANTHER" id="PTHR11614">
    <property type="entry name" value="PHOSPHOLIPASE-RELATED"/>
    <property type="match status" value="1"/>
</dbReference>
<comment type="caution">
    <text evidence="2">The sequence shown here is derived from an EMBL/GenBank/DDBJ whole genome shotgun (WGS) entry which is preliminary data.</text>
</comment>
<feature type="domain" description="Knr4/Smi1-like" evidence="1">
    <location>
        <begin position="29"/>
        <end position="167"/>
    </location>
</feature>
<name>A0A316X7B2_9FLAO</name>
<keyword evidence="3" id="KW-1185">Reference proteome</keyword>